<proteinExistence type="predicted"/>
<dbReference type="Pfam" id="PF01370">
    <property type="entry name" value="Epimerase"/>
    <property type="match status" value="1"/>
</dbReference>
<dbReference type="InterPro" id="IPR036291">
    <property type="entry name" value="NAD(P)-bd_dom_sf"/>
</dbReference>
<dbReference type="AlphaFoldDB" id="A0A840V6N5"/>
<organism evidence="2 3">
    <name type="scientific">Desulfoprunum benzoelyticum</name>
    <dbReference type="NCBI Taxonomy" id="1506996"/>
    <lineage>
        <taxon>Bacteria</taxon>
        <taxon>Pseudomonadati</taxon>
        <taxon>Thermodesulfobacteriota</taxon>
        <taxon>Desulfobulbia</taxon>
        <taxon>Desulfobulbales</taxon>
        <taxon>Desulfobulbaceae</taxon>
        <taxon>Desulfoprunum</taxon>
    </lineage>
</organism>
<reference evidence="2 3" key="1">
    <citation type="submission" date="2020-08" db="EMBL/GenBank/DDBJ databases">
        <title>Genomic Encyclopedia of Type Strains, Phase IV (KMG-IV): sequencing the most valuable type-strain genomes for metagenomic binning, comparative biology and taxonomic classification.</title>
        <authorList>
            <person name="Goeker M."/>
        </authorList>
    </citation>
    <scope>NUCLEOTIDE SEQUENCE [LARGE SCALE GENOMIC DNA]</scope>
    <source>
        <strain evidence="2 3">DSM 28570</strain>
    </source>
</reference>
<dbReference type="PANTHER" id="PTHR12126:SF11">
    <property type="entry name" value="NADH DEHYDROGENASE [UBIQUINONE] 1 ALPHA SUBCOMPLEX SUBUNIT 9, MITOCHONDRIAL"/>
    <property type="match status" value="1"/>
</dbReference>
<dbReference type="InterPro" id="IPR001509">
    <property type="entry name" value="Epimerase_deHydtase"/>
</dbReference>
<dbReference type="PANTHER" id="PTHR12126">
    <property type="entry name" value="NADH-UBIQUINONE OXIDOREDUCTASE 39 KDA SUBUNIT-RELATED"/>
    <property type="match status" value="1"/>
</dbReference>
<name>A0A840V6N5_9BACT</name>
<dbReference type="EMBL" id="JACHEO010000014">
    <property type="protein sequence ID" value="MBB5348691.1"/>
    <property type="molecule type" value="Genomic_DNA"/>
</dbReference>
<gene>
    <name evidence="2" type="ORF">HNQ81_002431</name>
</gene>
<dbReference type="Gene3D" id="3.40.50.720">
    <property type="entry name" value="NAD(P)-binding Rossmann-like Domain"/>
    <property type="match status" value="1"/>
</dbReference>
<evidence type="ECO:0000313" key="3">
    <source>
        <dbReference type="Proteomes" id="UP000539642"/>
    </source>
</evidence>
<dbReference type="InterPro" id="IPR051207">
    <property type="entry name" value="ComplexI_NDUFA9_subunit"/>
</dbReference>
<protein>
    <submittedName>
        <fullName evidence="2">Nucleoside-diphosphate-sugar epimerase</fullName>
    </submittedName>
</protein>
<dbReference type="GO" id="GO:0044877">
    <property type="term" value="F:protein-containing complex binding"/>
    <property type="evidence" value="ECO:0007669"/>
    <property type="project" value="TreeGrafter"/>
</dbReference>
<evidence type="ECO:0000259" key="1">
    <source>
        <dbReference type="Pfam" id="PF01370"/>
    </source>
</evidence>
<feature type="domain" description="NAD-dependent epimerase/dehydratase" evidence="1">
    <location>
        <begin position="16"/>
        <end position="215"/>
    </location>
</feature>
<sequence length="320" mass="35045">MAPSTYTGPSEISGTIAITGATGFIGRLVAQRLASSGWKVRALVRPASLRKRPDTAGVEWITGDMADADSLERLTAGVDAIIHCAGAVRGATAKDFDDVNVDGVARLATIAAAHSPQPRFLLVSSLAAREPRLSFYAASKHKGEKALASLAGTMFWGVFRPAAVYGPGDREMLPLFQWMFRGVAPVIGSADNRVSLLYVDDLVEAMHTWLQHNSTQPRRCYELHDGRTNGYSWQDIITVAERLRGKAIIRAHIPVWGVRMVAQINLMAARVLGASPMLTPGKVRELVHADWVADNSRLYRDTAWIPRVLLEEGMRQTMFK</sequence>
<dbReference type="SUPFAM" id="SSF51735">
    <property type="entry name" value="NAD(P)-binding Rossmann-fold domains"/>
    <property type="match status" value="1"/>
</dbReference>
<evidence type="ECO:0000313" key="2">
    <source>
        <dbReference type="EMBL" id="MBB5348691.1"/>
    </source>
</evidence>
<comment type="caution">
    <text evidence="2">The sequence shown here is derived from an EMBL/GenBank/DDBJ whole genome shotgun (WGS) entry which is preliminary data.</text>
</comment>
<accession>A0A840V6N5</accession>
<dbReference type="Proteomes" id="UP000539642">
    <property type="component" value="Unassembled WGS sequence"/>
</dbReference>
<keyword evidence="3" id="KW-1185">Reference proteome</keyword>
<dbReference type="RefSeq" id="WP_205240206.1">
    <property type="nucleotide sequence ID" value="NZ_JACHEO010000014.1"/>
</dbReference>